<dbReference type="InterPro" id="IPR014951">
    <property type="entry name" value="DUF1822"/>
</dbReference>
<evidence type="ECO:0000259" key="1">
    <source>
        <dbReference type="Pfam" id="PF20694"/>
    </source>
</evidence>
<dbReference type="Pfam" id="PF20694">
    <property type="entry name" value="TRADD-like_N"/>
    <property type="match status" value="1"/>
</dbReference>
<accession>A0ABT7B1U2</accession>
<organism evidence="2 3">
    <name type="scientific">Roseofilum capinflatum BLCC-M114</name>
    <dbReference type="NCBI Taxonomy" id="3022440"/>
    <lineage>
        <taxon>Bacteria</taxon>
        <taxon>Bacillati</taxon>
        <taxon>Cyanobacteriota</taxon>
        <taxon>Cyanophyceae</taxon>
        <taxon>Desertifilales</taxon>
        <taxon>Desertifilaceae</taxon>
        <taxon>Roseofilum</taxon>
        <taxon>Roseofilum capinflatum</taxon>
    </lineage>
</organism>
<dbReference type="Proteomes" id="UP001235849">
    <property type="component" value="Unassembled WGS sequence"/>
</dbReference>
<proteinExistence type="predicted"/>
<name>A0ABT7B1U2_9CYAN</name>
<protein>
    <submittedName>
        <fullName evidence="2">DUF1822 family protein</fullName>
    </submittedName>
</protein>
<reference evidence="2 3" key="1">
    <citation type="submission" date="2023-01" db="EMBL/GenBank/DDBJ databases">
        <title>Novel diversity within Roseofilum (Cyanobacteria; Desertifilaceae) from marine benthic mats with descriptions of four novel species.</title>
        <authorList>
            <person name="Wang Y."/>
            <person name="Berthold D.E."/>
            <person name="Hu J."/>
            <person name="Lefler F.W."/>
            <person name="Laughinghouse H.D. IV."/>
        </authorList>
    </citation>
    <scope>NUCLEOTIDE SEQUENCE [LARGE SCALE GENOMIC DNA]</scope>
    <source>
        <strain evidence="2 3">BLCC-M114</strain>
    </source>
</reference>
<feature type="domain" description="TRADD-like N-terminal" evidence="1">
    <location>
        <begin position="48"/>
        <end position="108"/>
    </location>
</feature>
<keyword evidence="3" id="KW-1185">Reference proteome</keyword>
<sequence length="254" mass="29264">MIENAESIAQFFGLELSNIVDVEQLYGLDRKEMVITLEGSIDELKPKVDRWLQILREASKDETIQIKIMKPGSVVVVIEGSPEGLRRIEELFNAGELTEIAGFQVLDVYPEWEEEPTRLRDWFQGIFTEGWQQAEELLTPEQLRPVMVWSDRTKRAKFYDLSVDLLQCQVVLLINLIQEEEERAIANLKVYPRDAEFLPVNLKMTILSEGEVFKEVTARAADVWIQCEFDANFGEEFTVCLGIDDTIVSERFVV</sequence>
<gene>
    <name evidence="2" type="ORF">PMG25_01655</name>
</gene>
<evidence type="ECO:0000313" key="3">
    <source>
        <dbReference type="Proteomes" id="UP001235849"/>
    </source>
</evidence>
<dbReference type="Pfam" id="PF08852">
    <property type="entry name" value="DUF1822"/>
    <property type="match status" value="1"/>
</dbReference>
<dbReference type="RefSeq" id="WP_283765171.1">
    <property type="nucleotide sequence ID" value="NZ_JAQOSO010000004.1"/>
</dbReference>
<dbReference type="InterPro" id="IPR049341">
    <property type="entry name" value="TRADD-like_N"/>
</dbReference>
<evidence type="ECO:0000313" key="2">
    <source>
        <dbReference type="EMBL" id="MDJ1172792.1"/>
    </source>
</evidence>
<comment type="caution">
    <text evidence="2">The sequence shown here is derived from an EMBL/GenBank/DDBJ whole genome shotgun (WGS) entry which is preliminary data.</text>
</comment>
<dbReference type="EMBL" id="JAQOSO010000004">
    <property type="protein sequence ID" value="MDJ1172792.1"/>
    <property type="molecule type" value="Genomic_DNA"/>
</dbReference>